<dbReference type="CDD" id="cd05327">
    <property type="entry name" value="retinol-DH_like_SDR_c_like"/>
    <property type="match status" value="1"/>
</dbReference>
<name>A0A8H7UD19_MORIS</name>
<evidence type="ECO:0000256" key="3">
    <source>
        <dbReference type="RuleBase" id="RU000363"/>
    </source>
</evidence>
<comment type="similarity">
    <text evidence="1 3">Belongs to the short-chain dehydrogenases/reductases (SDR) family.</text>
</comment>
<evidence type="ECO:0000313" key="4">
    <source>
        <dbReference type="EMBL" id="KAG2177097.1"/>
    </source>
</evidence>
<dbReference type="Proteomes" id="UP000654370">
    <property type="component" value="Unassembled WGS sequence"/>
</dbReference>
<dbReference type="InterPro" id="IPR002347">
    <property type="entry name" value="SDR_fam"/>
</dbReference>
<protein>
    <submittedName>
        <fullName evidence="4">Uncharacterized protein</fullName>
    </submittedName>
</protein>
<proteinExistence type="inferred from homology"/>
<dbReference type="AlphaFoldDB" id="A0A8H7UD19"/>
<evidence type="ECO:0000313" key="5">
    <source>
        <dbReference type="Proteomes" id="UP000654370"/>
    </source>
</evidence>
<dbReference type="OrthoDB" id="191139at2759"/>
<keyword evidence="5" id="KW-1185">Reference proteome</keyword>
<dbReference type="Pfam" id="PF00106">
    <property type="entry name" value="adh_short"/>
    <property type="match status" value="1"/>
</dbReference>
<dbReference type="SUPFAM" id="SSF51735">
    <property type="entry name" value="NAD(P)-binding Rossmann-fold domains"/>
    <property type="match status" value="1"/>
</dbReference>
<organism evidence="4 5">
    <name type="scientific">Mortierella isabellina</name>
    <name type="common">Filamentous fungus</name>
    <name type="synonym">Umbelopsis isabellina</name>
    <dbReference type="NCBI Taxonomy" id="91625"/>
    <lineage>
        <taxon>Eukaryota</taxon>
        <taxon>Fungi</taxon>
        <taxon>Fungi incertae sedis</taxon>
        <taxon>Mucoromycota</taxon>
        <taxon>Mucoromycotina</taxon>
        <taxon>Umbelopsidomycetes</taxon>
        <taxon>Umbelopsidales</taxon>
        <taxon>Umbelopsidaceae</taxon>
        <taxon>Umbelopsis</taxon>
    </lineage>
</organism>
<dbReference type="PRINTS" id="PR00080">
    <property type="entry name" value="SDRFAMILY"/>
</dbReference>
<dbReference type="Gene3D" id="3.40.50.720">
    <property type="entry name" value="NAD(P)-binding Rossmann-like Domain"/>
    <property type="match status" value="1"/>
</dbReference>
<accession>A0A8H7UD19</accession>
<sequence length="312" mass="34569">MVKKFNIELIPDMTGKVCIVTGSNTGIGKACAMELAQQNAHVIVASRTPARGIAAVKEIQETTGNAKVEFLQLDLASIESVSQFVTEFKAKNLPIHLLMNNAGVMACPYELSKDGIEMQFATNHASNIFVGHFYLTTQLLPIIEASAPSRIVNVSSNGHRFIQCRGLRLEELNDKDKYGSFMAYGRSKAANILFTRELNRRLEAKGVQNVYVNANHPGVVDSELARYSSPIIQKILKTFVLISTRDGSLTQMYLATSPDVEKNNIKGKYYIPYGVEKQPERESTSESNQTLLWDFTENLLKNIIPDYTGAGI</sequence>
<dbReference type="InterPro" id="IPR036291">
    <property type="entry name" value="NAD(P)-bd_dom_sf"/>
</dbReference>
<evidence type="ECO:0000256" key="2">
    <source>
        <dbReference type="ARBA" id="ARBA00023002"/>
    </source>
</evidence>
<comment type="caution">
    <text evidence="4">The sequence shown here is derived from an EMBL/GenBank/DDBJ whole genome shotgun (WGS) entry which is preliminary data.</text>
</comment>
<dbReference type="PANTHER" id="PTHR24320">
    <property type="entry name" value="RETINOL DEHYDROGENASE"/>
    <property type="match status" value="1"/>
</dbReference>
<dbReference type="PANTHER" id="PTHR24320:SF148">
    <property type="entry name" value="NAD(P)-BINDING ROSSMANN-FOLD SUPERFAMILY PROTEIN"/>
    <property type="match status" value="1"/>
</dbReference>
<dbReference type="GO" id="GO:0016491">
    <property type="term" value="F:oxidoreductase activity"/>
    <property type="evidence" value="ECO:0007669"/>
    <property type="project" value="UniProtKB-KW"/>
</dbReference>
<evidence type="ECO:0000256" key="1">
    <source>
        <dbReference type="ARBA" id="ARBA00006484"/>
    </source>
</evidence>
<keyword evidence="2" id="KW-0560">Oxidoreductase</keyword>
<reference evidence="4" key="1">
    <citation type="submission" date="2020-12" db="EMBL/GenBank/DDBJ databases">
        <title>Metabolic potential, ecology and presence of endohyphal bacteria is reflected in genomic diversity of Mucoromycotina.</title>
        <authorList>
            <person name="Muszewska A."/>
            <person name="Okrasinska A."/>
            <person name="Steczkiewicz K."/>
            <person name="Drgas O."/>
            <person name="Orlowska M."/>
            <person name="Perlinska-Lenart U."/>
            <person name="Aleksandrzak-Piekarczyk T."/>
            <person name="Szatraj K."/>
            <person name="Zielenkiewicz U."/>
            <person name="Pilsyk S."/>
            <person name="Malc E."/>
            <person name="Mieczkowski P."/>
            <person name="Kruszewska J.S."/>
            <person name="Biernat P."/>
            <person name="Pawlowska J."/>
        </authorList>
    </citation>
    <scope>NUCLEOTIDE SEQUENCE</scope>
    <source>
        <strain evidence="4">WA0000067209</strain>
    </source>
</reference>
<dbReference type="EMBL" id="JAEPQZ010000009">
    <property type="protein sequence ID" value="KAG2177097.1"/>
    <property type="molecule type" value="Genomic_DNA"/>
</dbReference>
<gene>
    <name evidence="4" type="ORF">INT43_007753</name>
</gene>
<dbReference type="PRINTS" id="PR00081">
    <property type="entry name" value="GDHRDH"/>
</dbReference>